<dbReference type="AlphaFoldDB" id="A0A1I3I7D5"/>
<feature type="signal peptide" evidence="2">
    <location>
        <begin position="1"/>
        <end position="18"/>
    </location>
</feature>
<dbReference type="EMBL" id="FORA01000001">
    <property type="protein sequence ID" value="SFI43770.1"/>
    <property type="molecule type" value="Genomic_DNA"/>
</dbReference>
<name>A0A1I3I7D5_9RHOB</name>
<proteinExistence type="predicted"/>
<feature type="compositionally biased region" description="Pro residues" evidence="1">
    <location>
        <begin position="183"/>
        <end position="193"/>
    </location>
</feature>
<keyword evidence="4" id="KW-1185">Reference proteome</keyword>
<evidence type="ECO:0000313" key="3">
    <source>
        <dbReference type="EMBL" id="SFI43770.1"/>
    </source>
</evidence>
<gene>
    <name evidence="3" type="ORF">SAMN04488095_0843</name>
</gene>
<dbReference type="PROSITE" id="PS51257">
    <property type="entry name" value="PROKAR_LIPOPROTEIN"/>
    <property type="match status" value="1"/>
</dbReference>
<organism evidence="3 4">
    <name type="scientific">Jannaschia pohangensis</name>
    <dbReference type="NCBI Taxonomy" id="390807"/>
    <lineage>
        <taxon>Bacteria</taxon>
        <taxon>Pseudomonadati</taxon>
        <taxon>Pseudomonadota</taxon>
        <taxon>Alphaproteobacteria</taxon>
        <taxon>Rhodobacterales</taxon>
        <taxon>Roseobacteraceae</taxon>
        <taxon>Jannaschia</taxon>
    </lineage>
</organism>
<accession>A0A1I3I7D5</accession>
<evidence type="ECO:0000256" key="1">
    <source>
        <dbReference type="SAM" id="MobiDB-lite"/>
    </source>
</evidence>
<reference evidence="3 4" key="1">
    <citation type="submission" date="2016-10" db="EMBL/GenBank/DDBJ databases">
        <authorList>
            <person name="de Groot N.N."/>
        </authorList>
    </citation>
    <scope>NUCLEOTIDE SEQUENCE [LARGE SCALE GENOMIC DNA]</scope>
    <source>
        <strain evidence="3 4">DSM 19073</strain>
    </source>
</reference>
<evidence type="ECO:0000256" key="2">
    <source>
        <dbReference type="SAM" id="SignalP"/>
    </source>
</evidence>
<dbReference type="Proteomes" id="UP000199110">
    <property type="component" value="Unassembled WGS sequence"/>
</dbReference>
<feature type="region of interest" description="Disordered" evidence="1">
    <location>
        <begin position="174"/>
        <end position="193"/>
    </location>
</feature>
<evidence type="ECO:0008006" key="5">
    <source>
        <dbReference type="Google" id="ProtNLM"/>
    </source>
</evidence>
<protein>
    <recommendedName>
        <fullName evidence="5">Lipoprotein</fullName>
    </recommendedName>
</protein>
<keyword evidence="2" id="KW-0732">Signal</keyword>
<feature type="chain" id="PRO_5011509992" description="Lipoprotein" evidence="2">
    <location>
        <begin position="19"/>
        <end position="193"/>
    </location>
</feature>
<sequence>MMRAALVAVLLLVGCREAAPEKMSLRFGTFGSSPVVHTHFSIEQPMGEIGQPVLIHSFADRRYPRFDGSDALIGGPRDAGEDGIWRVEAQWTELLTGKSWRAAVDVPVDRMTRGSGAVNFQVIFGPNGLLEIDSDQAGPKPLAEVNTIGRTCGTRVSEADRDWTVSGLFPGKQERTLAAVTPPVGPPTCPPRD</sequence>
<evidence type="ECO:0000313" key="4">
    <source>
        <dbReference type="Proteomes" id="UP000199110"/>
    </source>
</evidence>